<reference evidence="4 5" key="1">
    <citation type="submission" date="2018-04" db="EMBL/GenBank/DDBJ databases">
        <authorList>
            <person name="Zhang X."/>
            <person name="Yuan J."/>
            <person name="Li F."/>
            <person name="Xiang J."/>
        </authorList>
    </citation>
    <scope>NUCLEOTIDE SEQUENCE [LARGE SCALE GENOMIC DNA]</scope>
    <source>
        <tissue evidence="4">Muscle</tissue>
    </source>
</reference>
<organism evidence="4 5">
    <name type="scientific">Penaeus vannamei</name>
    <name type="common">Whiteleg shrimp</name>
    <name type="synonym">Litopenaeus vannamei</name>
    <dbReference type="NCBI Taxonomy" id="6689"/>
    <lineage>
        <taxon>Eukaryota</taxon>
        <taxon>Metazoa</taxon>
        <taxon>Ecdysozoa</taxon>
        <taxon>Arthropoda</taxon>
        <taxon>Crustacea</taxon>
        <taxon>Multicrustacea</taxon>
        <taxon>Malacostraca</taxon>
        <taxon>Eumalacostraca</taxon>
        <taxon>Eucarida</taxon>
        <taxon>Decapoda</taxon>
        <taxon>Dendrobranchiata</taxon>
        <taxon>Penaeoidea</taxon>
        <taxon>Penaeidae</taxon>
        <taxon>Penaeus</taxon>
    </lineage>
</organism>
<sequence>MAEKAEMPADTVSLPPTYAPSEAYTESPPPAYRKDKSKMVQVARMVCITVLAAAFLIGFFTVTSQWINNRTCDCEKAAHHHMPEHLTAASFAGFPRVEPLVGLDNDKIDQRVTNSLDAGDDTSLSKVDLEAEAKPEINKVEQKVVEEIIPQEIEEVEAVVDEVVHELEEEEEAMEEERLGLQDIMRAQMEEMKKKIKLPIDLILGNPALAGRDVNCEVERRSSPSAPASSRRPSSSPATTTTTPRRRPSHLPSSLPHRPHHEDAGRPRPRPLGPPTAPDLPGF</sequence>
<dbReference type="Proteomes" id="UP000283509">
    <property type="component" value="Unassembled WGS sequence"/>
</dbReference>
<feature type="region of interest" description="Disordered" evidence="2">
    <location>
        <begin position="217"/>
        <end position="283"/>
    </location>
</feature>
<feature type="compositionally biased region" description="Low complexity" evidence="2">
    <location>
        <begin position="223"/>
        <end position="243"/>
    </location>
</feature>
<protein>
    <submittedName>
        <fullName evidence="4">Putative WW domain-binding protein 11 isoform X2</fullName>
    </submittedName>
</protein>
<reference evidence="4 5" key="2">
    <citation type="submission" date="2019-01" db="EMBL/GenBank/DDBJ databases">
        <title>The decoding of complex shrimp genome reveals the adaptation for benthos swimmer, frequently molting mechanism and breeding impact on genome.</title>
        <authorList>
            <person name="Sun Y."/>
            <person name="Gao Y."/>
            <person name="Yu Y."/>
        </authorList>
    </citation>
    <scope>NUCLEOTIDE SEQUENCE [LARGE SCALE GENOMIC DNA]</scope>
    <source>
        <tissue evidence="4">Muscle</tissue>
    </source>
</reference>
<feature type="compositionally biased region" description="Pro residues" evidence="2">
    <location>
        <begin position="270"/>
        <end position="283"/>
    </location>
</feature>
<evidence type="ECO:0000256" key="2">
    <source>
        <dbReference type="SAM" id="MobiDB-lite"/>
    </source>
</evidence>
<feature type="coiled-coil region" evidence="1">
    <location>
        <begin position="153"/>
        <end position="187"/>
    </location>
</feature>
<gene>
    <name evidence="4" type="ORF">C7M84_014692</name>
</gene>
<evidence type="ECO:0000313" key="5">
    <source>
        <dbReference type="Proteomes" id="UP000283509"/>
    </source>
</evidence>
<evidence type="ECO:0000256" key="3">
    <source>
        <dbReference type="SAM" id="Phobius"/>
    </source>
</evidence>
<keyword evidence="5" id="KW-1185">Reference proteome</keyword>
<keyword evidence="3" id="KW-1133">Transmembrane helix</keyword>
<name>A0A3R7PI29_PENVA</name>
<comment type="caution">
    <text evidence="4">The sequence shown here is derived from an EMBL/GenBank/DDBJ whole genome shotgun (WGS) entry which is preliminary data.</text>
</comment>
<dbReference type="AlphaFoldDB" id="A0A3R7PI29"/>
<feature type="transmembrane region" description="Helical" evidence="3">
    <location>
        <begin position="42"/>
        <end position="62"/>
    </location>
</feature>
<evidence type="ECO:0000313" key="4">
    <source>
        <dbReference type="EMBL" id="ROT67253.1"/>
    </source>
</evidence>
<proteinExistence type="predicted"/>
<accession>A0A3R7PI29</accession>
<feature type="region of interest" description="Disordered" evidence="2">
    <location>
        <begin position="1"/>
        <end position="33"/>
    </location>
</feature>
<keyword evidence="3" id="KW-0472">Membrane</keyword>
<keyword evidence="1" id="KW-0175">Coiled coil</keyword>
<evidence type="ECO:0000256" key="1">
    <source>
        <dbReference type="SAM" id="Coils"/>
    </source>
</evidence>
<keyword evidence="3" id="KW-0812">Transmembrane</keyword>
<dbReference type="EMBL" id="QCYY01002829">
    <property type="protein sequence ID" value="ROT67253.1"/>
    <property type="molecule type" value="Genomic_DNA"/>
</dbReference>